<dbReference type="Pfam" id="PF00203">
    <property type="entry name" value="Ribosomal_S19"/>
    <property type="match status" value="1"/>
</dbReference>
<dbReference type="GO" id="GO:0019843">
    <property type="term" value="F:rRNA binding"/>
    <property type="evidence" value="ECO:0007669"/>
    <property type="project" value="UniProtKB-UniRule"/>
</dbReference>
<dbReference type="AlphaFoldDB" id="A0A0G0AUL7"/>
<dbReference type="NCBIfam" id="TIGR01050">
    <property type="entry name" value="rpsS_bact"/>
    <property type="match status" value="1"/>
</dbReference>
<dbReference type="GO" id="GO:0015935">
    <property type="term" value="C:small ribosomal subunit"/>
    <property type="evidence" value="ECO:0007669"/>
    <property type="project" value="InterPro"/>
</dbReference>
<dbReference type="Gene3D" id="3.30.860.10">
    <property type="entry name" value="30s Ribosomal Protein S19, Chain A"/>
    <property type="match status" value="1"/>
</dbReference>
<comment type="similarity">
    <text evidence="1 7 8">Belongs to the universal ribosomal protein uS19 family.</text>
</comment>
<evidence type="ECO:0000256" key="1">
    <source>
        <dbReference type="ARBA" id="ARBA00007345"/>
    </source>
</evidence>
<comment type="caution">
    <text evidence="9">The sequence shown here is derived from an EMBL/GenBank/DDBJ whole genome shotgun (WGS) entry which is preliminary data.</text>
</comment>
<evidence type="ECO:0000256" key="7">
    <source>
        <dbReference type="HAMAP-Rule" id="MF_00531"/>
    </source>
</evidence>
<dbReference type="FunFam" id="3.30.860.10:FF:000001">
    <property type="entry name" value="30S ribosomal protein S19"/>
    <property type="match status" value="1"/>
</dbReference>
<dbReference type="PANTHER" id="PTHR11880">
    <property type="entry name" value="RIBOSOMAL PROTEIN S19P FAMILY MEMBER"/>
    <property type="match status" value="1"/>
</dbReference>
<dbReference type="GO" id="GO:0000028">
    <property type="term" value="P:ribosomal small subunit assembly"/>
    <property type="evidence" value="ECO:0007669"/>
    <property type="project" value="TreeGrafter"/>
</dbReference>
<organism evidence="9 10">
    <name type="scientific">Candidatus Roizmanbacteria bacterium GW2011_GWA2_34_18</name>
    <dbReference type="NCBI Taxonomy" id="1618477"/>
    <lineage>
        <taxon>Bacteria</taxon>
        <taxon>Candidatus Roizmaniibacteriota</taxon>
    </lineage>
</organism>
<evidence type="ECO:0000256" key="6">
    <source>
        <dbReference type="ARBA" id="ARBA00035163"/>
    </source>
</evidence>
<keyword evidence="4 7" id="KW-0689">Ribosomal protein</keyword>
<protein>
    <recommendedName>
        <fullName evidence="6 7">Small ribosomal subunit protein uS19</fullName>
    </recommendedName>
</protein>
<evidence type="ECO:0000256" key="8">
    <source>
        <dbReference type="RuleBase" id="RU003485"/>
    </source>
</evidence>
<dbReference type="EMBL" id="LBPP01000009">
    <property type="protein sequence ID" value="KKP60684.1"/>
    <property type="molecule type" value="Genomic_DNA"/>
</dbReference>
<evidence type="ECO:0000256" key="2">
    <source>
        <dbReference type="ARBA" id="ARBA00022730"/>
    </source>
</evidence>
<keyword evidence="3 7" id="KW-0694">RNA-binding</keyword>
<dbReference type="Proteomes" id="UP000034688">
    <property type="component" value="Unassembled WGS sequence"/>
</dbReference>
<dbReference type="GO" id="GO:0006412">
    <property type="term" value="P:translation"/>
    <property type="evidence" value="ECO:0007669"/>
    <property type="project" value="UniProtKB-UniRule"/>
</dbReference>
<comment type="function">
    <text evidence="7">Protein S19 forms a complex with S13 that binds strongly to the 16S ribosomal RNA.</text>
</comment>
<evidence type="ECO:0000313" key="10">
    <source>
        <dbReference type="Proteomes" id="UP000034688"/>
    </source>
</evidence>
<gene>
    <name evidence="7" type="primary">rpsS</name>
    <name evidence="9" type="ORF">UR54_C0009G0014</name>
</gene>
<name>A0A0G0AUL7_9BACT</name>
<accession>A0A0G0AUL7</accession>
<sequence>MEGQEDTCEDLDYAGFVSEKKHYREIFPVCGKFHYKNYMSRSRKKGPYIDERLLKKVLKQKETNDNTVIKTWSRACQIPPDFVGHKFGVHNGRKFIEVSVTEAMVGHRLGEFSLTRTFRSHGKVTKKVLEAT</sequence>
<dbReference type="PANTHER" id="PTHR11880:SF8">
    <property type="entry name" value="SMALL RIBOSOMAL SUBUNIT PROTEIN US19M"/>
    <property type="match status" value="1"/>
</dbReference>
<proteinExistence type="inferred from homology"/>
<evidence type="ECO:0000256" key="5">
    <source>
        <dbReference type="ARBA" id="ARBA00023274"/>
    </source>
</evidence>
<dbReference type="PATRIC" id="fig|1618477.3.peg.189"/>
<keyword evidence="2 7" id="KW-0699">rRNA-binding</keyword>
<evidence type="ECO:0000256" key="4">
    <source>
        <dbReference type="ARBA" id="ARBA00022980"/>
    </source>
</evidence>
<dbReference type="HAMAP" id="MF_00531">
    <property type="entry name" value="Ribosomal_uS19"/>
    <property type="match status" value="1"/>
</dbReference>
<dbReference type="PROSITE" id="PS00323">
    <property type="entry name" value="RIBOSOMAL_S19"/>
    <property type="match status" value="1"/>
</dbReference>
<dbReference type="STRING" id="1618477.UR54_C0009G0014"/>
<dbReference type="InterPro" id="IPR002222">
    <property type="entry name" value="Ribosomal_uS19"/>
</dbReference>
<reference evidence="9 10" key="1">
    <citation type="journal article" date="2015" name="Nature">
        <title>rRNA introns, odd ribosomes, and small enigmatic genomes across a large radiation of phyla.</title>
        <authorList>
            <person name="Brown C.T."/>
            <person name="Hug L.A."/>
            <person name="Thomas B.C."/>
            <person name="Sharon I."/>
            <person name="Castelle C.J."/>
            <person name="Singh A."/>
            <person name="Wilkins M.J."/>
            <person name="Williams K.H."/>
            <person name="Banfield J.F."/>
        </authorList>
    </citation>
    <scope>NUCLEOTIDE SEQUENCE [LARGE SCALE GENOMIC DNA]</scope>
</reference>
<dbReference type="GO" id="GO:0003735">
    <property type="term" value="F:structural constituent of ribosome"/>
    <property type="evidence" value="ECO:0007669"/>
    <property type="project" value="InterPro"/>
</dbReference>
<evidence type="ECO:0000313" key="9">
    <source>
        <dbReference type="EMBL" id="KKP60684.1"/>
    </source>
</evidence>
<dbReference type="InterPro" id="IPR020934">
    <property type="entry name" value="Ribosomal_uS19_CS"/>
</dbReference>
<dbReference type="SUPFAM" id="SSF54570">
    <property type="entry name" value="Ribosomal protein S19"/>
    <property type="match status" value="1"/>
</dbReference>
<dbReference type="InterPro" id="IPR005732">
    <property type="entry name" value="Ribosomal_uS19_bac-type"/>
</dbReference>
<keyword evidence="5 7" id="KW-0687">Ribonucleoprotein</keyword>
<dbReference type="InterPro" id="IPR023575">
    <property type="entry name" value="Ribosomal_uS19_SF"/>
</dbReference>
<evidence type="ECO:0000256" key="3">
    <source>
        <dbReference type="ARBA" id="ARBA00022884"/>
    </source>
</evidence>
<dbReference type="PRINTS" id="PR00975">
    <property type="entry name" value="RIBOSOMALS19"/>
</dbReference>
<dbReference type="GO" id="GO:0005737">
    <property type="term" value="C:cytoplasm"/>
    <property type="evidence" value="ECO:0007669"/>
    <property type="project" value="UniProtKB-ARBA"/>
</dbReference>